<dbReference type="RefSeq" id="WP_132662323.1">
    <property type="nucleotide sequence ID" value="NZ_SMBJ01000012.1"/>
</dbReference>
<evidence type="ECO:0008006" key="4">
    <source>
        <dbReference type="Google" id="ProtNLM"/>
    </source>
</evidence>
<gene>
    <name evidence="2" type="ORF">EV130_112253</name>
</gene>
<evidence type="ECO:0000313" key="2">
    <source>
        <dbReference type="EMBL" id="TCU20873.1"/>
    </source>
</evidence>
<name>A0A4R3QGI6_9HYPH</name>
<keyword evidence="3" id="KW-1185">Reference proteome</keyword>
<dbReference type="CDD" id="cd00085">
    <property type="entry name" value="HNHc"/>
    <property type="match status" value="1"/>
</dbReference>
<dbReference type="Proteomes" id="UP000295547">
    <property type="component" value="Unassembled WGS sequence"/>
</dbReference>
<organism evidence="2 3">
    <name type="scientific">Rhizobium azibense</name>
    <dbReference type="NCBI Taxonomy" id="1136135"/>
    <lineage>
        <taxon>Bacteria</taxon>
        <taxon>Pseudomonadati</taxon>
        <taxon>Pseudomonadota</taxon>
        <taxon>Alphaproteobacteria</taxon>
        <taxon>Hyphomicrobiales</taxon>
        <taxon>Rhizobiaceae</taxon>
        <taxon>Rhizobium/Agrobacterium group</taxon>
        <taxon>Rhizobium</taxon>
    </lineage>
</organism>
<dbReference type="AlphaFoldDB" id="A0A4R3QGI6"/>
<feature type="compositionally biased region" description="Basic and acidic residues" evidence="1">
    <location>
        <begin position="114"/>
        <end position="123"/>
    </location>
</feature>
<dbReference type="InterPro" id="IPR003615">
    <property type="entry name" value="HNH_nuc"/>
</dbReference>
<evidence type="ECO:0000313" key="3">
    <source>
        <dbReference type="Proteomes" id="UP000295547"/>
    </source>
</evidence>
<dbReference type="EMBL" id="SMBJ01000012">
    <property type="protein sequence ID" value="TCU20873.1"/>
    <property type="molecule type" value="Genomic_DNA"/>
</dbReference>
<feature type="compositionally biased region" description="Basic and acidic residues" evidence="1">
    <location>
        <begin position="70"/>
        <end position="82"/>
    </location>
</feature>
<proteinExistence type="predicted"/>
<accession>A0A4R3QGI6</accession>
<protein>
    <recommendedName>
        <fullName evidence="4">HNH endonuclease</fullName>
    </recommendedName>
</protein>
<sequence length="141" mass="15859">MARREFSRNQKEEIIERARNAEGKVACERCGLILKKGTWEIDHIIPEALRPEVDKKAKITIAEGQLLGKDCCHRGEEGKTNKDVSQIAKAKRQYNGANGLKRPKQPIKSPGFPKAEKASKRSSEQPLPPRALYKPAEETSR</sequence>
<dbReference type="OrthoDB" id="7864830at2"/>
<feature type="region of interest" description="Disordered" evidence="1">
    <location>
        <begin position="70"/>
        <end position="141"/>
    </location>
</feature>
<reference evidence="2 3" key="1">
    <citation type="submission" date="2019-03" db="EMBL/GenBank/DDBJ databases">
        <title>Genomic Encyclopedia of Type Strains, Phase IV (KMG-V): Genome sequencing to study the core and pangenomes of soil and plant-associated prokaryotes.</title>
        <authorList>
            <person name="Whitman W."/>
        </authorList>
    </citation>
    <scope>NUCLEOTIDE SEQUENCE [LARGE SCALE GENOMIC DNA]</scope>
    <source>
        <strain evidence="2 3">Gr42</strain>
    </source>
</reference>
<comment type="caution">
    <text evidence="2">The sequence shown here is derived from an EMBL/GenBank/DDBJ whole genome shotgun (WGS) entry which is preliminary data.</text>
</comment>
<evidence type="ECO:0000256" key="1">
    <source>
        <dbReference type="SAM" id="MobiDB-lite"/>
    </source>
</evidence>